<feature type="compositionally biased region" description="Polar residues" evidence="1">
    <location>
        <begin position="128"/>
        <end position="140"/>
    </location>
</feature>
<evidence type="ECO:0000313" key="3">
    <source>
        <dbReference type="Proteomes" id="UP000642488"/>
    </source>
</evidence>
<organism evidence="2 3">
    <name type="scientific">Palleronia pontilimi</name>
    <dbReference type="NCBI Taxonomy" id="1964209"/>
    <lineage>
        <taxon>Bacteria</taxon>
        <taxon>Pseudomonadati</taxon>
        <taxon>Pseudomonadota</taxon>
        <taxon>Alphaproteobacteria</taxon>
        <taxon>Rhodobacterales</taxon>
        <taxon>Roseobacteraceae</taxon>
        <taxon>Palleronia</taxon>
    </lineage>
</organism>
<dbReference type="AlphaFoldDB" id="A0A934IH03"/>
<dbReference type="RefSeq" id="WP_198915903.1">
    <property type="nucleotide sequence ID" value="NZ_JAEKPD010000007.1"/>
</dbReference>
<gene>
    <name evidence="2" type="ORF">ILP92_08250</name>
</gene>
<proteinExistence type="predicted"/>
<name>A0A934IH03_9RHOB</name>
<feature type="compositionally biased region" description="Polar residues" evidence="1">
    <location>
        <begin position="103"/>
        <end position="113"/>
    </location>
</feature>
<reference evidence="2" key="1">
    <citation type="submission" date="2020-12" db="EMBL/GenBank/DDBJ databases">
        <title>Bacterial taxonomy.</title>
        <authorList>
            <person name="Pan X."/>
        </authorList>
    </citation>
    <scope>NUCLEOTIDE SEQUENCE</scope>
    <source>
        <strain evidence="2">KCTC 52957</strain>
    </source>
</reference>
<dbReference type="Proteomes" id="UP000642488">
    <property type="component" value="Unassembled WGS sequence"/>
</dbReference>
<sequence>MTKSNPGGQFGRKTIDPRHSSMIPRYSLALCAILALGACDGGNPFEPIHDDEVDGGTGEDGDPVTPIDSDGDLPPGTESPSSSSDITRREERGEGSGYVERVSYNSETDTFTVDNLAFDGDPDVGPDTDQQSTYRRSPTVATLDPVPTTPPGGQPRESISQFAVYEPTEPVPDPLNGDQIDQFLYRAVYGVSPSGQSEFAIVRTGSYIPYGFGGFIYQRNGNVEIPQTGQGSYKGEYAGLRDFDGRGGLEYTTGRATVQIDFEDFNQQPNTIGDGVNATIFDRRVFDLAGNDITAEIAGALEEGRATLPEVRMVINDSAAKASGEIVTDVFSRLPGESDNYEDGQFFAVLSGEDAEEITGIVVLTSQDPRFENVTARETGGFIVYRRPEG</sequence>
<evidence type="ECO:0000256" key="1">
    <source>
        <dbReference type="SAM" id="MobiDB-lite"/>
    </source>
</evidence>
<feature type="compositionally biased region" description="Acidic residues" evidence="1">
    <location>
        <begin position="49"/>
        <end position="62"/>
    </location>
</feature>
<accession>A0A934IH03</accession>
<evidence type="ECO:0000313" key="2">
    <source>
        <dbReference type="EMBL" id="MBJ3762733.1"/>
    </source>
</evidence>
<feature type="region of interest" description="Disordered" evidence="1">
    <location>
        <begin position="45"/>
        <end position="156"/>
    </location>
</feature>
<dbReference type="EMBL" id="JAEKPD010000007">
    <property type="protein sequence ID" value="MBJ3762733.1"/>
    <property type="molecule type" value="Genomic_DNA"/>
</dbReference>
<comment type="caution">
    <text evidence="2">The sequence shown here is derived from an EMBL/GenBank/DDBJ whole genome shotgun (WGS) entry which is preliminary data.</text>
</comment>
<keyword evidence="3" id="KW-1185">Reference proteome</keyword>
<protein>
    <submittedName>
        <fullName evidence="2">Uncharacterized protein</fullName>
    </submittedName>
</protein>